<comment type="caution">
    <text evidence="7">The sequence shown here is derived from an EMBL/GenBank/DDBJ whole genome shotgun (WGS) entry which is preliminary data.</text>
</comment>
<protein>
    <recommendedName>
        <fullName evidence="6">ATPase AAA-type core domain-containing protein</fullName>
    </recommendedName>
</protein>
<gene>
    <name evidence="7" type="ORF">CcCBS67573_g09818</name>
</gene>
<dbReference type="SUPFAM" id="SSF52540">
    <property type="entry name" value="P-loop containing nucleoside triphosphate hydrolases"/>
    <property type="match status" value="1"/>
</dbReference>
<evidence type="ECO:0000256" key="3">
    <source>
        <dbReference type="ARBA" id="ARBA00022801"/>
    </source>
</evidence>
<dbReference type="STRING" id="246404.A0A507DM54"/>
<feature type="domain" description="ATPase AAA-type core" evidence="6">
    <location>
        <begin position="92"/>
        <end position="169"/>
    </location>
</feature>
<dbReference type="AlphaFoldDB" id="A0A507DM54"/>
<dbReference type="FunFam" id="1.20.5.5270:FF:000002">
    <property type="entry name" value="Lon protease homolog"/>
    <property type="match status" value="1"/>
</dbReference>
<evidence type="ECO:0000259" key="6">
    <source>
        <dbReference type="Pfam" id="PF00004"/>
    </source>
</evidence>
<keyword evidence="5" id="KW-0067">ATP-binding</keyword>
<dbReference type="PANTHER" id="PTHR10046">
    <property type="entry name" value="ATP DEPENDENT LON PROTEASE FAMILY MEMBER"/>
    <property type="match status" value="1"/>
</dbReference>
<dbReference type="GO" id="GO:0005524">
    <property type="term" value="F:ATP binding"/>
    <property type="evidence" value="ECO:0007669"/>
    <property type="project" value="UniProtKB-KW"/>
</dbReference>
<keyword evidence="1" id="KW-0645">Protease</keyword>
<dbReference type="Pfam" id="PF00004">
    <property type="entry name" value="AAA"/>
    <property type="match status" value="1"/>
</dbReference>
<keyword evidence="2" id="KW-0547">Nucleotide-binding</keyword>
<dbReference type="GO" id="GO:0030163">
    <property type="term" value="P:protein catabolic process"/>
    <property type="evidence" value="ECO:0007669"/>
    <property type="project" value="InterPro"/>
</dbReference>
<dbReference type="GO" id="GO:0004176">
    <property type="term" value="F:ATP-dependent peptidase activity"/>
    <property type="evidence" value="ECO:0007669"/>
    <property type="project" value="InterPro"/>
</dbReference>
<dbReference type="InterPro" id="IPR003959">
    <property type="entry name" value="ATPase_AAA_core"/>
</dbReference>
<reference evidence="7 8" key="1">
    <citation type="journal article" date="2019" name="Sci. Rep.">
        <title>Comparative genomics of chytrid fungi reveal insights into the obligate biotrophic and pathogenic lifestyle of Synchytrium endobioticum.</title>
        <authorList>
            <person name="van de Vossenberg B.T.L.H."/>
            <person name="Warris S."/>
            <person name="Nguyen H.D.T."/>
            <person name="van Gent-Pelzer M.P.E."/>
            <person name="Joly D.L."/>
            <person name="van de Geest H.C."/>
            <person name="Bonants P.J.M."/>
            <person name="Smith D.S."/>
            <person name="Levesque C.A."/>
            <person name="van der Lee T.A.J."/>
        </authorList>
    </citation>
    <scope>NUCLEOTIDE SEQUENCE [LARGE SCALE GENOMIC DNA]</scope>
    <source>
        <strain evidence="7 8">CBS 675.73</strain>
    </source>
</reference>
<keyword evidence="4" id="KW-0720">Serine protease</keyword>
<sequence>METVESSADPEFAALKKRLETLPLPEEAAKNTKRELGRLKRMPANMPEHPIIRKYLEWMSEMPWDIMSDVANALGRKFYRTSLELFAMKPKSVATEEFILLDEIDKLSRDTLGDPGAALLEALESEQNNTFTDHYLSGPLDLSQVLFIATPNEVDTISASLVDRMEVIQIPRYTFAEKFQLRKHLLPKQISTHGLDAVAVNIRNTN</sequence>
<dbReference type="InterPro" id="IPR027065">
    <property type="entry name" value="Lon_Prtase"/>
</dbReference>
<dbReference type="GO" id="GO:0016887">
    <property type="term" value="F:ATP hydrolysis activity"/>
    <property type="evidence" value="ECO:0007669"/>
    <property type="project" value="InterPro"/>
</dbReference>
<keyword evidence="3" id="KW-0378">Hydrolase</keyword>
<evidence type="ECO:0000313" key="8">
    <source>
        <dbReference type="Proteomes" id="UP000320333"/>
    </source>
</evidence>
<dbReference type="GO" id="GO:0004252">
    <property type="term" value="F:serine-type endopeptidase activity"/>
    <property type="evidence" value="ECO:0007669"/>
    <property type="project" value="InterPro"/>
</dbReference>
<dbReference type="GO" id="GO:0006508">
    <property type="term" value="P:proteolysis"/>
    <property type="evidence" value="ECO:0007669"/>
    <property type="project" value="UniProtKB-KW"/>
</dbReference>
<dbReference type="Proteomes" id="UP000320333">
    <property type="component" value="Unassembled WGS sequence"/>
</dbReference>
<evidence type="ECO:0000256" key="5">
    <source>
        <dbReference type="ARBA" id="ARBA00022840"/>
    </source>
</evidence>
<dbReference type="InterPro" id="IPR027417">
    <property type="entry name" value="P-loop_NTPase"/>
</dbReference>
<dbReference type="Gene3D" id="1.20.5.5270">
    <property type="match status" value="1"/>
</dbReference>
<evidence type="ECO:0000256" key="2">
    <source>
        <dbReference type="ARBA" id="ARBA00022741"/>
    </source>
</evidence>
<keyword evidence="8" id="KW-1185">Reference proteome</keyword>
<evidence type="ECO:0000256" key="1">
    <source>
        <dbReference type="ARBA" id="ARBA00022670"/>
    </source>
</evidence>
<accession>A0A507DM54</accession>
<name>A0A507DM54_9FUNG</name>
<evidence type="ECO:0000256" key="4">
    <source>
        <dbReference type="ARBA" id="ARBA00022825"/>
    </source>
</evidence>
<dbReference type="Gene3D" id="3.40.50.300">
    <property type="entry name" value="P-loop containing nucleotide triphosphate hydrolases"/>
    <property type="match status" value="1"/>
</dbReference>
<evidence type="ECO:0000313" key="7">
    <source>
        <dbReference type="EMBL" id="TPX52744.1"/>
    </source>
</evidence>
<dbReference type="OrthoDB" id="2411602at2759"/>
<organism evidence="7 8">
    <name type="scientific">Chytriomyces confervae</name>
    <dbReference type="NCBI Taxonomy" id="246404"/>
    <lineage>
        <taxon>Eukaryota</taxon>
        <taxon>Fungi</taxon>
        <taxon>Fungi incertae sedis</taxon>
        <taxon>Chytridiomycota</taxon>
        <taxon>Chytridiomycota incertae sedis</taxon>
        <taxon>Chytridiomycetes</taxon>
        <taxon>Chytridiales</taxon>
        <taxon>Chytriomycetaceae</taxon>
        <taxon>Chytriomyces</taxon>
    </lineage>
</organism>
<proteinExistence type="predicted"/>
<dbReference type="EMBL" id="QEAP01001010">
    <property type="protein sequence ID" value="TPX52744.1"/>
    <property type="molecule type" value="Genomic_DNA"/>
</dbReference>